<reference evidence="1 2" key="2">
    <citation type="journal article" date="2022" name="Mol. Ecol. Resour.">
        <title>The genomes of chicory, endive, great burdock and yacon provide insights into Asteraceae paleo-polyploidization history and plant inulin production.</title>
        <authorList>
            <person name="Fan W."/>
            <person name="Wang S."/>
            <person name="Wang H."/>
            <person name="Wang A."/>
            <person name="Jiang F."/>
            <person name="Liu H."/>
            <person name="Zhao H."/>
            <person name="Xu D."/>
            <person name="Zhang Y."/>
        </authorList>
    </citation>
    <scope>NUCLEOTIDE SEQUENCE [LARGE SCALE GENOMIC DNA]</scope>
    <source>
        <strain evidence="2">cv. Niubang</strain>
    </source>
</reference>
<dbReference type="EMBL" id="CM042058">
    <property type="protein sequence ID" value="KAI3684586.1"/>
    <property type="molecule type" value="Genomic_DNA"/>
</dbReference>
<comment type="caution">
    <text evidence="1">The sequence shown here is derived from an EMBL/GenBank/DDBJ whole genome shotgun (WGS) entry which is preliminary data.</text>
</comment>
<name>A0ACB8YH52_ARCLA</name>
<proteinExistence type="predicted"/>
<reference evidence="2" key="1">
    <citation type="journal article" date="2022" name="Mol. Ecol. Resour.">
        <title>The genomes of chicory, endive, great burdock and yacon provide insights into Asteraceae palaeo-polyploidization history and plant inulin production.</title>
        <authorList>
            <person name="Fan W."/>
            <person name="Wang S."/>
            <person name="Wang H."/>
            <person name="Wang A."/>
            <person name="Jiang F."/>
            <person name="Liu H."/>
            <person name="Zhao H."/>
            <person name="Xu D."/>
            <person name="Zhang Y."/>
        </authorList>
    </citation>
    <scope>NUCLEOTIDE SEQUENCE [LARGE SCALE GENOMIC DNA]</scope>
    <source>
        <strain evidence="2">cv. Niubang</strain>
    </source>
</reference>
<gene>
    <name evidence="1" type="ORF">L6452_33810</name>
</gene>
<protein>
    <submittedName>
        <fullName evidence="1">Uncharacterized protein</fullName>
    </submittedName>
</protein>
<organism evidence="1 2">
    <name type="scientific">Arctium lappa</name>
    <name type="common">Greater burdock</name>
    <name type="synonym">Lappa major</name>
    <dbReference type="NCBI Taxonomy" id="4217"/>
    <lineage>
        <taxon>Eukaryota</taxon>
        <taxon>Viridiplantae</taxon>
        <taxon>Streptophyta</taxon>
        <taxon>Embryophyta</taxon>
        <taxon>Tracheophyta</taxon>
        <taxon>Spermatophyta</taxon>
        <taxon>Magnoliopsida</taxon>
        <taxon>eudicotyledons</taxon>
        <taxon>Gunneridae</taxon>
        <taxon>Pentapetalae</taxon>
        <taxon>asterids</taxon>
        <taxon>campanulids</taxon>
        <taxon>Asterales</taxon>
        <taxon>Asteraceae</taxon>
        <taxon>Carduoideae</taxon>
        <taxon>Cardueae</taxon>
        <taxon>Arctiinae</taxon>
        <taxon>Arctium</taxon>
    </lineage>
</organism>
<evidence type="ECO:0000313" key="1">
    <source>
        <dbReference type="EMBL" id="KAI3684586.1"/>
    </source>
</evidence>
<evidence type="ECO:0000313" key="2">
    <source>
        <dbReference type="Proteomes" id="UP001055879"/>
    </source>
</evidence>
<sequence>MGGICSRLSSGTGRNDRRKEGGTLVGVQVVEPLNKEGVKQNIKTEGSGDTASKHGTQVEDGKNKIIEKQKDRNRRSISERVLGSKRMQKIKSIVGGTQAAQKAAGWPSWLTSVASEAIQGWVPRSAESYEMLNKIGQGTYSSVYKARDLQTDKIVAIKKVRFVNMDPESVRFMAREICILRRLDHPNVMKLQALVTSRFSGTLYLVFDYMEHDLAGLLTSPKVKKFTEPQIKCYMQQLLRGLEHCHSRGVLHRDLKGSNVLVDNHGVLKIGDFGLAARFEPGQREPLTSRVVTLWYRAPELLFGSTSYGVGIDMWSAGCILAELFTGRPIMPGRTEVEQIHKIFKLCGSPSEEYWRKSKLPLATSFKPKKPYKRRIVETFQQHLSPSALSLLDALLAIEPVERGTATSALSSEFFTTKPLPCDPSSLPEYPPSKEFDARFREEEARRQKAEAMKGRVPDSVRNGAGELKTQTKGQGQIIARKYNPQEENGIRKNGFVYYNSMIHQSAAEYAAAKDLKDDAACTSLRIGNLHIDPSLKRPTTNMHPAVPDSTKNDNVSSKGVMGPVQKLNRVYSGPLIPRGGNTEDMLKVHERHIQAAVRKARADKTKTRAI</sequence>
<accession>A0ACB8YH52</accession>
<dbReference type="Proteomes" id="UP001055879">
    <property type="component" value="Linkage Group LG12"/>
</dbReference>
<keyword evidence="2" id="KW-1185">Reference proteome</keyword>